<proteinExistence type="predicted"/>
<dbReference type="EMBL" id="CM029050">
    <property type="protein sequence ID" value="KAG2568241.1"/>
    <property type="molecule type" value="Genomic_DNA"/>
</dbReference>
<feature type="region of interest" description="Disordered" evidence="1">
    <location>
        <begin position="93"/>
        <end position="116"/>
    </location>
</feature>
<feature type="region of interest" description="Disordered" evidence="1">
    <location>
        <begin position="1"/>
        <end position="28"/>
    </location>
</feature>
<accession>A0A8T0Q094</accession>
<evidence type="ECO:0000313" key="2">
    <source>
        <dbReference type="EMBL" id="KAG2568241.1"/>
    </source>
</evidence>
<protein>
    <submittedName>
        <fullName evidence="2">Uncharacterized protein</fullName>
    </submittedName>
</protein>
<evidence type="ECO:0000256" key="1">
    <source>
        <dbReference type="SAM" id="MobiDB-lite"/>
    </source>
</evidence>
<name>A0A8T0Q094_PANVG</name>
<organism evidence="2 3">
    <name type="scientific">Panicum virgatum</name>
    <name type="common">Blackwell switchgrass</name>
    <dbReference type="NCBI Taxonomy" id="38727"/>
    <lineage>
        <taxon>Eukaryota</taxon>
        <taxon>Viridiplantae</taxon>
        <taxon>Streptophyta</taxon>
        <taxon>Embryophyta</taxon>
        <taxon>Tracheophyta</taxon>
        <taxon>Spermatophyta</taxon>
        <taxon>Magnoliopsida</taxon>
        <taxon>Liliopsida</taxon>
        <taxon>Poales</taxon>
        <taxon>Poaceae</taxon>
        <taxon>PACMAD clade</taxon>
        <taxon>Panicoideae</taxon>
        <taxon>Panicodae</taxon>
        <taxon>Paniceae</taxon>
        <taxon>Panicinae</taxon>
        <taxon>Panicum</taxon>
        <taxon>Panicum sect. Hiantes</taxon>
    </lineage>
</organism>
<evidence type="ECO:0000313" key="3">
    <source>
        <dbReference type="Proteomes" id="UP000823388"/>
    </source>
</evidence>
<feature type="compositionally biased region" description="Low complexity" evidence="1">
    <location>
        <begin position="19"/>
        <end position="28"/>
    </location>
</feature>
<dbReference type="AlphaFoldDB" id="A0A8T0Q094"/>
<keyword evidence="3" id="KW-1185">Reference proteome</keyword>
<reference evidence="2 3" key="1">
    <citation type="submission" date="2020-05" db="EMBL/GenBank/DDBJ databases">
        <title>WGS assembly of Panicum virgatum.</title>
        <authorList>
            <person name="Lovell J.T."/>
            <person name="Jenkins J."/>
            <person name="Shu S."/>
            <person name="Juenger T.E."/>
            <person name="Schmutz J."/>
        </authorList>
    </citation>
    <scope>NUCLEOTIDE SEQUENCE [LARGE SCALE GENOMIC DNA]</scope>
    <source>
        <strain evidence="3">cv. AP13</strain>
    </source>
</reference>
<comment type="caution">
    <text evidence="2">The sequence shown here is derived from an EMBL/GenBank/DDBJ whole genome shotgun (WGS) entry which is preliminary data.</text>
</comment>
<feature type="compositionally biased region" description="Low complexity" evidence="1">
    <location>
        <begin position="93"/>
        <end position="102"/>
    </location>
</feature>
<sequence length="341" mass="36064">MIELLPQGLVPNPPPPSPRGARPPLSSPISFLPPSPSLSLSLFSPPFPAVAASDTAPPVAAALVELQLPLRDSPVGARFPHLPRVLRVRGRGAVTAARGPGARPHRGRPLPRRRQRGADVLYGDRSYVPSLVLSMRYLHGALAAMGFRGSVKVSSAHASSVLATPPALVVPSPSSSLLLVAAARFPLSLHSVLLGDDAASSSSSQLPLRASPAGAWFTSNPRKNGISWPGHAVAHAASAAPDRRRGGAPKIFGTALTSNPRWCGCCWWWWWCCGAHLAGADCCGRCCGDGDFWWCCCCSWKTTPLLPYACAEASRPALFRAFTDSGQGKAESAQRRVIPEE</sequence>
<gene>
    <name evidence="2" type="ORF">PVAP13_7NG304800</name>
</gene>
<dbReference type="Proteomes" id="UP000823388">
    <property type="component" value="Chromosome 7N"/>
</dbReference>
<feature type="compositionally biased region" description="Low complexity" evidence="1">
    <location>
        <begin position="1"/>
        <end position="10"/>
    </location>
</feature>
<feature type="compositionally biased region" description="Basic residues" evidence="1">
    <location>
        <begin position="103"/>
        <end position="115"/>
    </location>
</feature>